<evidence type="ECO:0000313" key="2">
    <source>
        <dbReference type="Proteomes" id="UP001165122"/>
    </source>
</evidence>
<organism evidence="1 2">
    <name type="scientific">Triparma laevis f. longispina</name>
    <dbReference type="NCBI Taxonomy" id="1714387"/>
    <lineage>
        <taxon>Eukaryota</taxon>
        <taxon>Sar</taxon>
        <taxon>Stramenopiles</taxon>
        <taxon>Ochrophyta</taxon>
        <taxon>Bolidophyceae</taxon>
        <taxon>Parmales</taxon>
        <taxon>Triparmaceae</taxon>
        <taxon>Triparma</taxon>
    </lineage>
</organism>
<dbReference type="InterPro" id="IPR026906">
    <property type="entry name" value="LRR_5"/>
</dbReference>
<protein>
    <submittedName>
        <fullName evidence="1">Uncharacterized protein</fullName>
    </submittedName>
</protein>
<reference evidence="2" key="1">
    <citation type="journal article" date="2023" name="Commun. Biol.">
        <title>Genome analysis of Parmales, the sister group of diatoms, reveals the evolutionary specialization of diatoms from phago-mixotrophs to photoautotrophs.</title>
        <authorList>
            <person name="Ban H."/>
            <person name="Sato S."/>
            <person name="Yoshikawa S."/>
            <person name="Yamada K."/>
            <person name="Nakamura Y."/>
            <person name="Ichinomiya M."/>
            <person name="Sato N."/>
            <person name="Blanc-Mathieu R."/>
            <person name="Endo H."/>
            <person name="Kuwata A."/>
            <person name="Ogata H."/>
        </authorList>
    </citation>
    <scope>NUCLEOTIDE SEQUENCE [LARGE SCALE GENOMIC DNA]</scope>
    <source>
        <strain evidence="2">NIES 3700</strain>
    </source>
</reference>
<dbReference type="Gene3D" id="3.80.10.10">
    <property type="entry name" value="Ribonuclease Inhibitor"/>
    <property type="match status" value="1"/>
</dbReference>
<dbReference type="InterPro" id="IPR032675">
    <property type="entry name" value="LRR_dom_sf"/>
</dbReference>
<dbReference type="AlphaFoldDB" id="A0A9W7FBD5"/>
<proteinExistence type="predicted"/>
<gene>
    <name evidence="1" type="ORF">TrLO_g3196</name>
</gene>
<accession>A0A9W7FBD5</accession>
<dbReference type="Pfam" id="PF13306">
    <property type="entry name" value="LRR_5"/>
    <property type="match status" value="1"/>
</dbReference>
<name>A0A9W7FBD5_9STRA</name>
<evidence type="ECO:0000313" key="1">
    <source>
        <dbReference type="EMBL" id="GMI09046.1"/>
    </source>
</evidence>
<comment type="caution">
    <text evidence="1">The sequence shown here is derived from an EMBL/GenBank/DDBJ whole genome shotgun (WGS) entry which is preliminary data.</text>
</comment>
<dbReference type="EMBL" id="BRXW01000132">
    <property type="protein sequence ID" value="GMI09046.1"/>
    <property type="molecule type" value="Genomic_DNA"/>
</dbReference>
<keyword evidence="2" id="KW-1185">Reference proteome</keyword>
<dbReference type="Proteomes" id="UP001165122">
    <property type="component" value="Unassembled WGS sequence"/>
</dbReference>
<sequence length="78" mass="8838">MSISSASLQELREEAFAYCDELKSMTIPYSLQTFSTDDFLECFKLVSSNIDVGDIDENGEEIPDPTFEVVAYLRSQQE</sequence>